<accession>A0A6I4MI20</accession>
<dbReference type="Proteomes" id="UP000462055">
    <property type="component" value="Unassembled WGS sequence"/>
</dbReference>
<evidence type="ECO:0000256" key="2">
    <source>
        <dbReference type="ARBA" id="ARBA00022729"/>
    </source>
</evidence>
<reference evidence="5" key="1">
    <citation type="submission" date="2019-12" db="EMBL/GenBank/DDBJ databases">
        <title>Actinomadura physcomitrii sp. nov., a novel actinomycete isolated from moss [Physcomitrium sphaericum (Ludw) Fuernr].</title>
        <authorList>
            <person name="Zhuang X."/>
        </authorList>
    </citation>
    <scope>NUCLEOTIDE SEQUENCE [LARGE SCALE GENOMIC DNA]</scope>
    <source>
        <strain evidence="5">LD22</strain>
    </source>
</reference>
<protein>
    <submittedName>
        <fullName evidence="5">Tannase/feruloyl esterase family alpha/beta hydrolase</fullName>
    </submittedName>
</protein>
<dbReference type="GO" id="GO:0052689">
    <property type="term" value="F:carboxylic ester hydrolase activity"/>
    <property type="evidence" value="ECO:0007669"/>
    <property type="project" value="UniProtKB-KW"/>
</dbReference>
<organism evidence="5 6">
    <name type="scientific">Actinomadura physcomitrii</name>
    <dbReference type="NCBI Taxonomy" id="2650748"/>
    <lineage>
        <taxon>Bacteria</taxon>
        <taxon>Bacillati</taxon>
        <taxon>Actinomycetota</taxon>
        <taxon>Actinomycetes</taxon>
        <taxon>Streptosporangiales</taxon>
        <taxon>Thermomonosporaceae</taxon>
        <taxon>Actinomadura</taxon>
    </lineage>
</organism>
<keyword evidence="6" id="KW-1185">Reference proteome</keyword>
<evidence type="ECO:0000313" key="5">
    <source>
        <dbReference type="EMBL" id="MWA05383.1"/>
    </source>
</evidence>
<evidence type="ECO:0000256" key="1">
    <source>
        <dbReference type="ARBA" id="ARBA00022487"/>
    </source>
</evidence>
<name>A0A6I4MI20_9ACTN</name>
<keyword evidence="2" id="KW-0732">Signal</keyword>
<sequence length="131" mass="14391">MRVRSMAAIAEQARPVARWADRAISPYGTLAYRHALTERMGGQAATERFARLLVLPGVNHCGGGQAPDTIDALTSIVDWVERGTTPDRLVAMKTESGKTVRSRPVFRTRWSLGTTARAAPTTPPTSFRRTR</sequence>
<dbReference type="PANTHER" id="PTHR33938:SF15">
    <property type="entry name" value="FERULOYL ESTERASE B-RELATED"/>
    <property type="match status" value="1"/>
</dbReference>
<gene>
    <name evidence="5" type="ORF">F8568_034480</name>
</gene>
<keyword evidence="4" id="KW-1015">Disulfide bond</keyword>
<keyword evidence="3 5" id="KW-0378">Hydrolase</keyword>
<evidence type="ECO:0000256" key="4">
    <source>
        <dbReference type="ARBA" id="ARBA00023157"/>
    </source>
</evidence>
<dbReference type="PANTHER" id="PTHR33938">
    <property type="entry name" value="FERULOYL ESTERASE B-RELATED"/>
    <property type="match status" value="1"/>
</dbReference>
<evidence type="ECO:0000313" key="6">
    <source>
        <dbReference type="Proteomes" id="UP000462055"/>
    </source>
</evidence>
<keyword evidence="1" id="KW-0719">Serine esterase</keyword>
<dbReference type="AlphaFoldDB" id="A0A6I4MI20"/>
<evidence type="ECO:0000256" key="3">
    <source>
        <dbReference type="ARBA" id="ARBA00022801"/>
    </source>
</evidence>
<proteinExistence type="predicted"/>
<dbReference type="EMBL" id="WBMS02000037">
    <property type="protein sequence ID" value="MWA05383.1"/>
    <property type="molecule type" value="Genomic_DNA"/>
</dbReference>
<dbReference type="Pfam" id="PF07519">
    <property type="entry name" value="Tannase"/>
    <property type="match status" value="1"/>
</dbReference>
<comment type="caution">
    <text evidence="5">The sequence shown here is derived from an EMBL/GenBank/DDBJ whole genome shotgun (WGS) entry which is preliminary data.</text>
</comment>
<dbReference type="InterPro" id="IPR011118">
    <property type="entry name" value="Tannase/feruloyl_esterase"/>
</dbReference>